<feature type="region of interest" description="Disordered" evidence="4">
    <location>
        <begin position="50"/>
        <end position="305"/>
    </location>
</feature>
<dbReference type="FunFam" id="1.10.472.80:FF:000005">
    <property type="entry name" value="TBC1 domain family member 15"/>
    <property type="match status" value="1"/>
</dbReference>
<dbReference type="Proteomes" id="UP000289323">
    <property type="component" value="Unassembled WGS sequence"/>
</dbReference>
<dbReference type="Gene3D" id="1.10.8.270">
    <property type="entry name" value="putative rabgap domain of human tbc1 domain family member 14 like domains"/>
    <property type="match status" value="1"/>
</dbReference>
<feature type="compositionally biased region" description="Low complexity" evidence="4">
    <location>
        <begin position="198"/>
        <end position="208"/>
    </location>
</feature>
<dbReference type="InterPro" id="IPR028095">
    <property type="entry name" value="Mso1_N_dom"/>
</dbReference>
<organism evidence="6 7">
    <name type="scientific">Thermothielavioides terrestris</name>
    <dbReference type="NCBI Taxonomy" id="2587410"/>
    <lineage>
        <taxon>Eukaryota</taxon>
        <taxon>Fungi</taxon>
        <taxon>Dikarya</taxon>
        <taxon>Ascomycota</taxon>
        <taxon>Pezizomycotina</taxon>
        <taxon>Sordariomycetes</taxon>
        <taxon>Sordariomycetidae</taxon>
        <taxon>Sordariales</taxon>
        <taxon>Chaetomiaceae</taxon>
        <taxon>Thermothielavioides</taxon>
    </lineage>
</organism>
<dbReference type="SMART" id="SM00164">
    <property type="entry name" value="TBC"/>
    <property type="match status" value="1"/>
</dbReference>
<feature type="region of interest" description="Disordered" evidence="4">
    <location>
        <begin position="662"/>
        <end position="689"/>
    </location>
</feature>
<dbReference type="InterPro" id="IPR000195">
    <property type="entry name" value="Rab-GAP-TBC_dom"/>
</dbReference>
<evidence type="ECO:0000313" key="6">
    <source>
        <dbReference type="EMBL" id="SPQ21134.1"/>
    </source>
</evidence>
<feature type="compositionally biased region" description="Low complexity" evidence="4">
    <location>
        <begin position="357"/>
        <end position="379"/>
    </location>
</feature>
<feature type="compositionally biased region" description="Gly residues" evidence="4">
    <location>
        <begin position="261"/>
        <end position="293"/>
    </location>
</feature>
<evidence type="ECO:0000313" key="7">
    <source>
        <dbReference type="Proteomes" id="UP000289323"/>
    </source>
</evidence>
<dbReference type="GO" id="GO:0005737">
    <property type="term" value="C:cytoplasm"/>
    <property type="evidence" value="ECO:0007669"/>
    <property type="project" value="UniProtKB-ARBA"/>
</dbReference>
<dbReference type="SUPFAM" id="SSF47923">
    <property type="entry name" value="Ypt/Rab-GAP domain of gyp1p"/>
    <property type="match status" value="2"/>
</dbReference>
<accession>A0A446BF57</accession>
<keyword evidence="1" id="KW-0343">GTPase activation</keyword>
<feature type="compositionally biased region" description="Basic and acidic residues" evidence="4">
    <location>
        <begin position="1214"/>
        <end position="1224"/>
    </location>
</feature>
<dbReference type="PANTHER" id="PTHR22957:SF502">
    <property type="entry name" value="SMALL G PROTEIN SIGNALING MODULATOR 2-RELATED"/>
    <property type="match status" value="1"/>
</dbReference>
<feature type="domain" description="Rab-GAP TBC" evidence="5">
    <location>
        <begin position="846"/>
        <end position="1074"/>
    </location>
</feature>
<feature type="compositionally biased region" description="Basic and acidic residues" evidence="4">
    <location>
        <begin position="1190"/>
        <end position="1205"/>
    </location>
</feature>
<evidence type="ECO:0000256" key="4">
    <source>
        <dbReference type="SAM" id="MobiDB-lite"/>
    </source>
</evidence>
<dbReference type="EMBL" id="OUUZ01000008">
    <property type="protein sequence ID" value="SPQ21134.1"/>
    <property type="molecule type" value="Genomic_DNA"/>
</dbReference>
<dbReference type="Pfam" id="PF12068">
    <property type="entry name" value="PH_RBD"/>
    <property type="match status" value="1"/>
</dbReference>
<feature type="compositionally biased region" description="Gly residues" evidence="4">
    <location>
        <begin position="220"/>
        <end position="238"/>
    </location>
</feature>
<feature type="compositionally biased region" description="Low complexity" evidence="4">
    <location>
        <begin position="1178"/>
        <end position="1188"/>
    </location>
</feature>
<feature type="compositionally biased region" description="Pro residues" evidence="4">
    <location>
        <begin position="55"/>
        <end position="69"/>
    </location>
</feature>
<feature type="compositionally biased region" description="Gly residues" evidence="4">
    <location>
        <begin position="79"/>
        <end position="98"/>
    </location>
</feature>
<evidence type="ECO:0000256" key="2">
    <source>
        <dbReference type="ARBA" id="ARBA00072091"/>
    </source>
</evidence>
<dbReference type="FunFam" id="1.10.8.270:FF:000032">
    <property type="entry name" value="GTPase activating protein (Gyp7)"/>
    <property type="match status" value="1"/>
</dbReference>
<feature type="compositionally biased region" description="Low complexity" evidence="4">
    <location>
        <begin position="668"/>
        <end position="686"/>
    </location>
</feature>
<feature type="compositionally biased region" description="Polar residues" evidence="4">
    <location>
        <begin position="347"/>
        <end position="356"/>
    </location>
</feature>
<feature type="compositionally biased region" description="Low complexity" evidence="4">
    <location>
        <begin position="99"/>
        <end position="126"/>
    </location>
</feature>
<reference evidence="6 7" key="1">
    <citation type="submission" date="2018-04" db="EMBL/GenBank/DDBJ databases">
        <authorList>
            <person name="Huttner S."/>
            <person name="Dainat J."/>
        </authorList>
    </citation>
    <scope>NUCLEOTIDE SEQUENCE [LARGE SCALE GENOMIC DNA]</scope>
</reference>
<dbReference type="Pfam" id="PF00566">
    <property type="entry name" value="RabGAP-TBC"/>
    <property type="match status" value="1"/>
</dbReference>
<sequence>MASWYKDLLTNASSNISKLQRTYFGGEADGDTDDDTLVCRVLRAYYAEKGQPLPGWLPPDPKAPPPPQPVYAASQGAGSRYGGFGGQGQQQPGAGGGLSSLWDNSSSNNSAGAGQQRQGQFGGNRNPFAAGAGDAGQRPGLAGQRAGSYQPPGSGRSDALSPAGTGSSGVSAQEKLKQRLWGGSRTTSPSPGGPFQPPAAQRQQQPQQQQPPPPQSGNRWGWGSGGSSGGSGDGGYGSQAGSRNDRPVMSANAPWADGGFDYPGGGMGMGGGSGGASGGRGYGLPSGPRGGLPSGPRPSGAGALQGLQVGDGVVARQLTTTGPFFARRPRVAKQQQPPDDGDMTRITKMTSSPLPASNNPQSPSSSQQTTTTTTTTSSSFSIISHPPRPDSPAGSFYAMSDDEEGDYDTIAHTETGRGVKLLFSKSKVYIHPTPSARDNIPGYIALLQQKGRLLTRSTAATASTDGRPTSSSSSASPASSDLLLAWVPESQLGAAASIYVKVDLSDADSPPKQSYLVPPPPTVTAHPGSAVGHYAFAVPVAAIYSLLVRPPSVGWWYGSVIINSRAGDSFPPLFFHDDECQSTILQKRRRARDRFDPFGEHGEMFWGGDEVLRWLRRYVVVERSVAEPNVYLVEPSEEDSLAFGGGRRGFGGGNVRAGVGGRGGSGAGAAAAAGGARGAAGPSRAAAADRDGGMDPFMKFVKETGWNIMEKFSKVTTFTRQAAQDVLDNPRMPPQVRRLLRNPEVQTLQEEFDSARIYLARWAMGIAEQSERDRNQRIWTAREVMELEDTDVGEFELLDATSSLTLEQNRKPVTLKEWKSFFDPRTGRLSVTVDEVKERVFHGGLDPEDGVRKEAWLFLLGVHDWYSTSDERKAQAASLRDAYIKLKGAWWERQIDRGGDGEEGEWWREQRGRIEKDVHRTDRNVPIFAGEDLPHPDPDSPFASVGTNVHMEQLKDMLLTYNEYNRDLGYVQGMSDLLAPIYAVLQDDAMAFWAFKCFMDRMERNFLRDQSGMRAQLRALDHLVQFMDPKLYAHLDAAESTNFFFFFRMLLVWYKREFDWLDVLHLWEVLWTDYLSSSFHLFVALAILEKHRDVIMAHLKHFDEVLKYVNELSCTIDLDPTLVRAEALFKRFQRLVNAVDKKANFPAPRPRLPPAASGGGRRGSGTSSPQAGKSAAPQQQQQQQQQQQARTEKERERVITPELRRLLSRQVEVLPRKEVAKKGDGTSGARGW</sequence>
<evidence type="ECO:0000259" key="5">
    <source>
        <dbReference type="PROSITE" id="PS50086"/>
    </source>
</evidence>
<evidence type="ECO:0000256" key="3">
    <source>
        <dbReference type="ARBA" id="ARBA00082648"/>
    </source>
</evidence>
<dbReference type="AlphaFoldDB" id="A0A446BF57"/>
<dbReference type="InterPro" id="IPR021935">
    <property type="entry name" value="SGSM1/2_RBD"/>
</dbReference>
<name>A0A446BF57_9PEZI</name>
<proteinExistence type="predicted"/>
<dbReference type="PANTHER" id="PTHR22957">
    <property type="entry name" value="TBC1 DOMAIN FAMILY MEMBER GTPASE-ACTIVATING PROTEIN"/>
    <property type="match status" value="1"/>
</dbReference>
<dbReference type="InterPro" id="IPR035969">
    <property type="entry name" value="Rab-GAP_TBC_sf"/>
</dbReference>
<protein>
    <recommendedName>
        <fullName evidence="2">GTPase-activating protein GYP7</fullName>
    </recommendedName>
    <alternativeName>
        <fullName evidence="3">GAP for YPT7</fullName>
    </alternativeName>
</protein>
<dbReference type="Gene3D" id="1.10.472.80">
    <property type="entry name" value="Ypt/Rab-GAP domain of gyp1p, domain 3"/>
    <property type="match status" value="1"/>
</dbReference>
<dbReference type="PROSITE" id="PS50086">
    <property type="entry name" value="TBC_RABGAP"/>
    <property type="match status" value="1"/>
</dbReference>
<dbReference type="GO" id="GO:0005096">
    <property type="term" value="F:GTPase activator activity"/>
    <property type="evidence" value="ECO:0007669"/>
    <property type="project" value="UniProtKB-KW"/>
</dbReference>
<feature type="region of interest" description="Disordered" evidence="4">
    <location>
        <begin position="320"/>
        <end position="401"/>
    </location>
</feature>
<feature type="region of interest" description="Disordered" evidence="4">
    <location>
        <begin position="1145"/>
        <end position="1232"/>
    </location>
</feature>
<feature type="region of interest" description="Disordered" evidence="4">
    <location>
        <begin position="458"/>
        <end position="477"/>
    </location>
</feature>
<gene>
    <name evidence="6" type="ORF">TT172_LOCUS3553</name>
</gene>
<dbReference type="Pfam" id="PF14475">
    <property type="entry name" value="Mso1_Sec1_bdg"/>
    <property type="match status" value="1"/>
</dbReference>
<evidence type="ECO:0000256" key="1">
    <source>
        <dbReference type="ARBA" id="ARBA00022468"/>
    </source>
</evidence>